<proteinExistence type="predicted"/>
<dbReference type="PANTHER" id="PTHR21340">
    <property type="entry name" value="DIADENOSINE 5,5-P1,P4-TETRAPHOSPHATE PYROPHOSPHOHYDROLASE MUTT"/>
    <property type="match status" value="1"/>
</dbReference>
<dbReference type="SUPFAM" id="SSF55811">
    <property type="entry name" value="Nudix"/>
    <property type="match status" value="1"/>
</dbReference>
<protein>
    <submittedName>
        <fullName evidence="3">NUDIX domain-containing protein</fullName>
    </submittedName>
</protein>
<name>A0ABW2ASJ4_9MICO</name>
<dbReference type="RefSeq" id="WP_377821912.1">
    <property type="nucleotide sequence ID" value="NZ_JBHSWJ010000002.1"/>
</dbReference>
<dbReference type="Pfam" id="PF00293">
    <property type="entry name" value="NUDIX"/>
    <property type="match status" value="1"/>
</dbReference>
<accession>A0ABW2ASJ4</accession>
<dbReference type="PROSITE" id="PS51462">
    <property type="entry name" value="NUDIX"/>
    <property type="match status" value="1"/>
</dbReference>
<organism evidence="3 4">
    <name type="scientific">Branchiibius cervicis</name>
    <dbReference type="NCBI Taxonomy" id="908252"/>
    <lineage>
        <taxon>Bacteria</taxon>
        <taxon>Bacillati</taxon>
        <taxon>Actinomycetota</taxon>
        <taxon>Actinomycetes</taxon>
        <taxon>Micrococcales</taxon>
        <taxon>Dermacoccaceae</taxon>
        <taxon>Branchiibius</taxon>
    </lineage>
</organism>
<dbReference type="Proteomes" id="UP001596356">
    <property type="component" value="Unassembled WGS sequence"/>
</dbReference>
<keyword evidence="4" id="KW-1185">Reference proteome</keyword>
<dbReference type="InterPro" id="IPR000086">
    <property type="entry name" value="NUDIX_hydrolase_dom"/>
</dbReference>
<evidence type="ECO:0000313" key="4">
    <source>
        <dbReference type="Proteomes" id="UP001596356"/>
    </source>
</evidence>
<evidence type="ECO:0000259" key="2">
    <source>
        <dbReference type="PROSITE" id="PS51462"/>
    </source>
</evidence>
<comment type="caution">
    <text evidence="3">The sequence shown here is derived from an EMBL/GenBank/DDBJ whole genome shotgun (WGS) entry which is preliminary data.</text>
</comment>
<reference evidence="4" key="1">
    <citation type="journal article" date="2019" name="Int. J. Syst. Evol. Microbiol.">
        <title>The Global Catalogue of Microorganisms (GCM) 10K type strain sequencing project: providing services to taxonomists for standard genome sequencing and annotation.</title>
        <authorList>
            <consortium name="The Broad Institute Genomics Platform"/>
            <consortium name="The Broad Institute Genome Sequencing Center for Infectious Disease"/>
            <person name="Wu L."/>
            <person name="Ma J."/>
        </authorList>
    </citation>
    <scope>NUCLEOTIDE SEQUENCE [LARGE SCALE GENOMIC DNA]</scope>
    <source>
        <strain evidence="4">NBRC 106593</strain>
    </source>
</reference>
<dbReference type="PANTHER" id="PTHR21340:SF0">
    <property type="entry name" value="BIS(5'-NUCLEOSYL)-TETRAPHOSPHATASE [ASYMMETRICAL]"/>
    <property type="match status" value="1"/>
</dbReference>
<dbReference type="Gene3D" id="3.90.79.10">
    <property type="entry name" value="Nucleoside Triphosphate Pyrophosphohydrolase"/>
    <property type="match status" value="1"/>
</dbReference>
<evidence type="ECO:0000256" key="1">
    <source>
        <dbReference type="ARBA" id="ARBA00022801"/>
    </source>
</evidence>
<dbReference type="InterPro" id="IPR051325">
    <property type="entry name" value="Nudix_hydrolase_domain"/>
</dbReference>
<dbReference type="EMBL" id="JBHSWJ010000002">
    <property type="protein sequence ID" value="MFC6713845.1"/>
    <property type="molecule type" value="Genomic_DNA"/>
</dbReference>
<keyword evidence="1" id="KW-0378">Hydrolase</keyword>
<feature type="domain" description="Nudix hydrolase" evidence="2">
    <location>
        <begin position="46"/>
        <end position="175"/>
    </location>
</feature>
<dbReference type="InterPro" id="IPR015797">
    <property type="entry name" value="NUDIX_hydrolase-like_dom_sf"/>
</dbReference>
<evidence type="ECO:0000313" key="3">
    <source>
        <dbReference type="EMBL" id="MFC6713845.1"/>
    </source>
</evidence>
<gene>
    <name evidence="3" type="ORF">ACFQBT_08420</name>
</gene>
<sequence>MRDVVRAAIASIAPVDDLARQHIQGALAWIDSGADLFRLERPATPSPHLVSYFVPVDTTRRTLLLEEHLRSGLWLPPGGHVEIDEDPRDAVRRECLEELGVDARLLTDEPLLVTITETNREVHTDVSLWYAIGLSQDDDVQIDRREMASVRWYSFEEAAKLDPSTTDPHLARFVTAIDARARSS</sequence>